<evidence type="ECO:0000313" key="2">
    <source>
        <dbReference type="Proteomes" id="UP001152531"/>
    </source>
</evidence>
<gene>
    <name evidence="1" type="ORF">CLIB1444_03S03202</name>
</gene>
<name>A0ACA9Y4X2_9ASCO</name>
<evidence type="ECO:0000313" key="1">
    <source>
        <dbReference type="EMBL" id="CAH6720046.1"/>
    </source>
</evidence>
<accession>A0ACA9Y4X2</accession>
<reference evidence="1" key="1">
    <citation type="submission" date="2022-06" db="EMBL/GenBank/DDBJ databases">
        <authorList>
            <person name="Legras J.-L."/>
            <person name="Devillers H."/>
            <person name="Grondin C."/>
        </authorList>
    </citation>
    <scope>NUCLEOTIDE SEQUENCE</scope>
    <source>
        <strain evidence="1">CLIB 1444</strain>
    </source>
</reference>
<keyword evidence="2" id="KW-1185">Reference proteome</keyword>
<protein>
    <submittedName>
        <fullName evidence="1">COX assembly mitochondrial protein</fullName>
    </submittedName>
</protein>
<sequence>MAKETLYEGVNLPSDPNLPIWLLTPKEEKLVFQRWRKKAFERCDVYIKKFIACSNSYENPIEAMVKCKAANTEQMQCVAEYQKMKYLDEERDILVKEKMEKRQS</sequence>
<dbReference type="Proteomes" id="UP001152531">
    <property type="component" value="Unassembled WGS sequence"/>
</dbReference>
<dbReference type="EMBL" id="CALSDN010000003">
    <property type="protein sequence ID" value="CAH6720046.1"/>
    <property type="molecule type" value="Genomic_DNA"/>
</dbReference>
<comment type="caution">
    <text evidence="1">The sequence shown here is derived from an EMBL/GenBank/DDBJ whole genome shotgun (WGS) entry which is preliminary data.</text>
</comment>
<proteinExistence type="predicted"/>
<organism evidence="1 2">
    <name type="scientific">[Candida] jaroonii</name>
    <dbReference type="NCBI Taxonomy" id="467808"/>
    <lineage>
        <taxon>Eukaryota</taxon>
        <taxon>Fungi</taxon>
        <taxon>Dikarya</taxon>
        <taxon>Ascomycota</taxon>
        <taxon>Saccharomycotina</taxon>
        <taxon>Pichiomycetes</taxon>
        <taxon>Debaryomycetaceae</taxon>
        <taxon>Yamadazyma</taxon>
    </lineage>
</organism>